<dbReference type="EMBL" id="MCGG01000029">
    <property type="protein sequence ID" value="OEJ66705.1"/>
    <property type="molecule type" value="Genomic_DNA"/>
</dbReference>
<dbReference type="Pfam" id="PF02515">
    <property type="entry name" value="CoA_transf_3"/>
    <property type="match status" value="1"/>
</dbReference>
<keyword evidence="3" id="KW-1185">Reference proteome</keyword>
<dbReference type="GO" id="GO:0008410">
    <property type="term" value="F:CoA-transferase activity"/>
    <property type="evidence" value="ECO:0007669"/>
    <property type="project" value="TreeGrafter"/>
</dbReference>
<dbReference type="InterPro" id="IPR044855">
    <property type="entry name" value="CoA-Trfase_III_dom3_sf"/>
</dbReference>
<dbReference type="SUPFAM" id="SSF89796">
    <property type="entry name" value="CoA-transferase family III (CaiB/BaiF)"/>
    <property type="match status" value="1"/>
</dbReference>
<dbReference type="InterPro" id="IPR050483">
    <property type="entry name" value="CoA-transferase_III_domain"/>
</dbReference>
<dbReference type="PANTHER" id="PTHR48207:SF3">
    <property type="entry name" value="SUCCINATE--HYDROXYMETHYLGLUTARATE COA-TRANSFERASE"/>
    <property type="match status" value="1"/>
</dbReference>
<organism evidence="2 3">
    <name type="scientific">Magnetovibrio blakemorei</name>
    <dbReference type="NCBI Taxonomy" id="28181"/>
    <lineage>
        <taxon>Bacteria</taxon>
        <taxon>Pseudomonadati</taxon>
        <taxon>Pseudomonadota</taxon>
        <taxon>Alphaproteobacteria</taxon>
        <taxon>Rhodospirillales</taxon>
        <taxon>Magnetovibrionaceae</taxon>
        <taxon>Magnetovibrio</taxon>
    </lineage>
</organism>
<dbReference type="STRING" id="28181.BEN30_11535"/>
<protein>
    <submittedName>
        <fullName evidence="2">CoA-transferase</fullName>
    </submittedName>
</protein>
<dbReference type="Proteomes" id="UP000095347">
    <property type="component" value="Unassembled WGS sequence"/>
</dbReference>
<keyword evidence="1 2" id="KW-0808">Transferase</keyword>
<comment type="caution">
    <text evidence="2">The sequence shown here is derived from an EMBL/GenBank/DDBJ whole genome shotgun (WGS) entry which is preliminary data.</text>
</comment>
<gene>
    <name evidence="2" type="ORF">BEN30_11535</name>
</gene>
<name>A0A1E5Q6Y8_9PROT</name>
<evidence type="ECO:0000313" key="3">
    <source>
        <dbReference type="Proteomes" id="UP000095347"/>
    </source>
</evidence>
<dbReference type="AlphaFoldDB" id="A0A1E5Q6Y8"/>
<dbReference type="Gene3D" id="3.40.50.10540">
    <property type="entry name" value="Crotonobetainyl-coa:carnitine coa-transferase, domain 1"/>
    <property type="match status" value="1"/>
</dbReference>
<proteinExistence type="predicted"/>
<reference evidence="3" key="1">
    <citation type="submission" date="2016-07" db="EMBL/GenBank/DDBJ databases">
        <authorList>
            <person name="Florea S."/>
            <person name="Webb J.S."/>
            <person name="Jaromczyk J."/>
            <person name="Schardl C.L."/>
        </authorList>
    </citation>
    <scope>NUCLEOTIDE SEQUENCE [LARGE SCALE GENOMIC DNA]</scope>
    <source>
        <strain evidence="3">MV-1</strain>
    </source>
</reference>
<dbReference type="Gene3D" id="3.30.1540.10">
    <property type="entry name" value="formyl-coa transferase, domain 3"/>
    <property type="match status" value="1"/>
</dbReference>
<accession>A0A1E5Q6Y8</accession>
<evidence type="ECO:0000313" key="2">
    <source>
        <dbReference type="EMBL" id="OEJ66705.1"/>
    </source>
</evidence>
<evidence type="ECO:0000256" key="1">
    <source>
        <dbReference type="ARBA" id="ARBA00022679"/>
    </source>
</evidence>
<dbReference type="InterPro" id="IPR003673">
    <property type="entry name" value="CoA-Trfase_fam_III"/>
</dbReference>
<dbReference type="PANTHER" id="PTHR48207">
    <property type="entry name" value="SUCCINATE--HYDROXYMETHYLGLUTARATE COA-TRANSFERASE"/>
    <property type="match status" value="1"/>
</dbReference>
<dbReference type="InterPro" id="IPR023606">
    <property type="entry name" value="CoA-Trfase_III_dom_1_sf"/>
</dbReference>
<sequence>MRILDLTRILAGPFCTQMLGDLGADVVKIERPGLGDDTRHWGPNYVQSADGVQSGESAYFVSANRNKRSLSIDIAHPDGAQLVRQLALQADVLVENYKVGGLAKYGLSYEDLKDQNPGLVYCSITGFGQTGPYAQHAGYDFMIQGLGGIMSLTGEPEGQPMKTGVAIADVMCGMYAGTAILAALRHRDLTGQGQYIDMALLDTQVAWLINQGQNYLLTDTAPPRYGNAHPNIVPYQAFSAADGHVIVAVGNDRQFRRFCDVTGLVGVADDERFATNNARVAHRESLIALIAPKLAAFGVDHWLENLQVVGVPCGPVNDLAQVFDDPQVKHREMVHDLPHAMDTRVTVRQIASPMKLSKTPPTYRRSAPGLGQHTDEVLVEMLGLSLSDLTALKEKGVI</sequence>